<reference evidence="1 2" key="1">
    <citation type="journal article" date="2020" name="Cell">
        <title>Large-Scale Comparative Analyses of Tick Genomes Elucidate Their Genetic Diversity and Vector Capacities.</title>
        <authorList>
            <consortium name="Tick Genome and Microbiome Consortium (TIGMIC)"/>
            <person name="Jia N."/>
            <person name="Wang J."/>
            <person name="Shi W."/>
            <person name="Du L."/>
            <person name="Sun Y."/>
            <person name="Zhan W."/>
            <person name="Jiang J.F."/>
            <person name="Wang Q."/>
            <person name="Zhang B."/>
            <person name="Ji P."/>
            <person name="Bell-Sakyi L."/>
            <person name="Cui X.M."/>
            <person name="Yuan T.T."/>
            <person name="Jiang B.G."/>
            <person name="Yang W.F."/>
            <person name="Lam T.T."/>
            <person name="Chang Q.C."/>
            <person name="Ding S.J."/>
            <person name="Wang X.J."/>
            <person name="Zhu J.G."/>
            <person name="Ruan X.D."/>
            <person name="Zhao L."/>
            <person name="Wei J.T."/>
            <person name="Ye R.Z."/>
            <person name="Que T.C."/>
            <person name="Du C.H."/>
            <person name="Zhou Y.H."/>
            <person name="Cheng J.X."/>
            <person name="Dai P.F."/>
            <person name="Guo W.B."/>
            <person name="Han X.H."/>
            <person name="Huang E.J."/>
            <person name="Li L.F."/>
            <person name="Wei W."/>
            <person name="Gao Y.C."/>
            <person name="Liu J.Z."/>
            <person name="Shao H.Z."/>
            <person name="Wang X."/>
            <person name="Wang C.C."/>
            <person name="Yang T.C."/>
            <person name="Huo Q.B."/>
            <person name="Li W."/>
            <person name="Chen H.Y."/>
            <person name="Chen S.E."/>
            <person name="Zhou L.G."/>
            <person name="Ni X.B."/>
            <person name="Tian J.H."/>
            <person name="Sheng Y."/>
            <person name="Liu T."/>
            <person name="Pan Y.S."/>
            <person name="Xia L.Y."/>
            <person name="Li J."/>
            <person name="Zhao F."/>
            <person name="Cao W.C."/>
        </authorList>
    </citation>
    <scope>NUCLEOTIDE SEQUENCE [LARGE SCALE GENOMIC DNA]</scope>
    <source>
        <strain evidence="1">Iper-2018</strain>
    </source>
</reference>
<proteinExistence type="predicted"/>
<dbReference type="EMBL" id="JABSTQ010009991">
    <property type="protein sequence ID" value="KAG0424297.1"/>
    <property type="molecule type" value="Genomic_DNA"/>
</dbReference>
<keyword evidence="2" id="KW-1185">Reference proteome</keyword>
<name>A0AC60PTP1_IXOPE</name>
<comment type="caution">
    <text evidence="1">The sequence shown here is derived from an EMBL/GenBank/DDBJ whole genome shotgun (WGS) entry which is preliminary data.</text>
</comment>
<gene>
    <name evidence="1" type="ORF">HPB47_028494</name>
</gene>
<dbReference type="Proteomes" id="UP000805193">
    <property type="component" value="Unassembled WGS sequence"/>
</dbReference>
<sequence length="200" mass="21322">MSAASECGLCAESSDEEEDRRILQEVVSLGRVMAWKQHRAPSLPSTTTEASDAERLSAEQRRPTPPAVQTGSRHENPRLPEGDLDGTTAAVSSPDESLTTLSPVSKQSKLESSLSDDEEDLKLLEQVVRLGLPSAQNLSLKLPGTQLQLRVTQRPSEDASVLSSSPCAKAPKGEVPQSAALTCSPQSQPCVGAKRDCQCC</sequence>
<accession>A0AC60PTP1</accession>
<organism evidence="1 2">
    <name type="scientific">Ixodes persulcatus</name>
    <name type="common">Taiga tick</name>
    <dbReference type="NCBI Taxonomy" id="34615"/>
    <lineage>
        <taxon>Eukaryota</taxon>
        <taxon>Metazoa</taxon>
        <taxon>Ecdysozoa</taxon>
        <taxon>Arthropoda</taxon>
        <taxon>Chelicerata</taxon>
        <taxon>Arachnida</taxon>
        <taxon>Acari</taxon>
        <taxon>Parasitiformes</taxon>
        <taxon>Ixodida</taxon>
        <taxon>Ixodoidea</taxon>
        <taxon>Ixodidae</taxon>
        <taxon>Ixodinae</taxon>
        <taxon>Ixodes</taxon>
    </lineage>
</organism>
<protein>
    <submittedName>
        <fullName evidence="1">Uncharacterized protein</fullName>
    </submittedName>
</protein>
<evidence type="ECO:0000313" key="2">
    <source>
        <dbReference type="Proteomes" id="UP000805193"/>
    </source>
</evidence>
<evidence type="ECO:0000313" key="1">
    <source>
        <dbReference type="EMBL" id="KAG0424297.1"/>
    </source>
</evidence>